<keyword evidence="7" id="KW-0813">Transport</keyword>
<dbReference type="PANTHER" id="PTHR30558">
    <property type="entry name" value="EXBD MEMBRANE COMPONENT OF PMF-DRIVEN MACROMOLECULE IMPORT SYSTEM"/>
    <property type="match status" value="1"/>
</dbReference>
<keyword evidence="5" id="KW-1133">Transmembrane helix</keyword>
<accession>A0ABU9T245</accession>
<keyword evidence="7" id="KW-0653">Protein transport</keyword>
<evidence type="ECO:0000256" key="7">
    <source>
        <dbReference type="RuleBase" id="RU003879"/>
    </source>
</evidence>
<evidence type="ECO:0000313" key="8">
    <source>
        <dbReference type="EMBL" id="MEM5500198.1"/>
    </source>
</evidence>
<keyword evidence="9" id="KW-1185">Reference proteome</keyword>
<comment type="similarity">
    <text evidence="2 7">Belongs to the ExbD/TolR family.</text>
</comment>
<evidence type="ECO:0000256" key="2">
    <source>
        <dbReference type="ARBA" id="ARBA00005811"/>
    </source>
</evidence>
<reference evidence="8 9" key="1">
    <citation type="submission" date="2024-03" db="EMBL/GenBank/DDBJ databases">
        <title>Community enrichment and isolation of bacterial strains for fucoidan degradation.</title>
        <authorList>
            <person name="Sichert A."/>
        </authorList>
    </citation>
    <scope>NUCLEOTIDE SEQUENCE [LARGE SCALE GENOMIC DNA]</scope>
    <source>
        <strain evidence="8 9">AS62</strain>
    </source>
</reference>
<proteinExistence type="inferred from homology"/>
<dbReference type="PANTHER" id="PTHR30558:SF3">
    <property type="entry name" value="BIOPOLYMER TRANSPORT PROTEIN EXBD-RELATED"/>
    <property type="match status" value="1"/>
</dbReference>
<name>A0ABU9T245_9HYPH</name>
<keyword evidence="4 7" id="KW-0812">Transmembrane</keyword>
<keyword evidence="6" id="KW-0472">Membrane</keyword>
<organism evidence="8 9">
    <name type="scientific">Ahrensia kielensis</name>
    <dbReference type="NCBI Taxonomy" id="76980"/>
    <lineage>
        <taxon>Bacteria</taxon>
        <taxon>Pseudomonadati</taxon>
        <taxon>Pseudomonadota</taxon>
        <taxon>Alphaproteobacteria</taxon>
        <taxon>Hyphomicrobiales</taxon>
        <taxon>Ahrensiaceae</taxon>
        <taxon>Ahrensia</taxon>
    </lineage>
</organism>
<keyword evidence="3" id="KW-1003">Cell membrane</keyword>
<evidence type="ECO:0000256" key="6">
    <source>
        <dbReference type="ARBA" id="ARBA00023136"/>
    </source>
</evidence>
<dbReference type="EMBL" id="JBBMQO010000001">
    <property type="protein sequence ID" value="MEM5500198.1"/>
    <property type="molecule type" value="Genomic_DNA"/>
</dbReference>
<dbReference type="Proteomes" id="UP001477870">
    <property type="component" value="Unassembled WGS sequence"/>
</dbReference>
<evidence type="ECO:0000256" key="1">
    <source>
        <dbReference type="ARBA" id="ARBA00004162"/>
    </source>
</evidence>
<dbReference type="RefSeq" id="WP_342846228.1">
    <property type="nucleotide sequence ID" value="NZ_JBBMQO010000001.1"/>
</dbReference>
<sequence>MRIEATPFKRRKISMTSLIDVIFLLLLFFMLSSTFSRFSDVELNSGAGRGSSQDIAPAFLKLTDNGLTLNGRSIKLEVLGKEVATLQASANINGLILSVDETASAQQFVDVLTASRRLSGISLQVVK</sequence>
<gene>
    <name evidence="8" type="ORF">WNY59_01205</name>
</gene>
<comment type="caution">
    <text evidence="8">The sequence shown here is derived from an EMBL/GenBank/DDBJ whole genome shotgun (WGS) entry which is preliminary data.</text>
</comment>
<dbReference type="InterPro" id="IPR003400">
    <property type="entry name" value="ExbD"/>
</dbReference>
<evidence type="ECO:0000256" key="5">
    <source>
        <dbReference type="ARBA" id="ARBA00022989"/>
    </source>
</evidence>
<protein>
    <submittedName>
        <fullName evidence="8">Biopolymer transporter ExbD</fullName>
    </submittedName>
</protein>
<evidence type="ECO:0000256" key="4">
    <source>
        <dbReference type="ARBA" id="ARBA00022692"/>
    </source>
</evidence>
<evidence type="ECO:0000313" key="9">
    <source>
        <dbReference type="Proteomes" id="UP001477870"/>
    </source>
</evidence>
<comment type="subcellular location">
    <subcellularLocation>
        <location evidence="1">Cell membrane</location>
        <topology evidence="1">Single-pass membrane protein</topology>
    </subcellularLocation>
    <subcellularLocation>
        <location evidence="7">Cell membrane</location>
        <topology evidence="7">Single-pass type II membrane protein</topology>
    </subcellularLocation>
</comment>
<dbReference type="Pfam" id="PF02472">
    <property type="entry name" value="ExbD"/>
    <property type="match status" value="1"/>
</dbReference>
<evidence type="ECO:0000256" key="3">
    <source>
        <dbReference type="ARBA" id="ARBA00022475"/>
    </source>
</evidence>